<dbReference type="GO" id="GO:0016787">
    <property type="term" value="F:hydrolase activity"/>
    <property type="evidence" value="ECO:0007669"/>
    <property type="project" value="UniProtKB-KW"/>
</dbReference>
<sequence length="272" mass="28235">MEVRAEPVAPPPLPTQPWRPALAAFAVDLALAIALVFGLSIAGVMAWAAVRGLRLGLAGSVSGDPQHIAAQIGEPQGMALVAISVVATAAAALVLYAWRRRAAPGERVASHAAARRASTWGWAVLAGLAAFALSAAVTTLAQQAGIEQVPSNQALIEAVGARHPAWLLLFVVLLAPVYEELLFRRVLFGRLWAAGRPLLGLVLSSAAFACMHELPGTGDDGVLAGALLWTCYAAMGGLFAWVYRRTGTLWAAIGAHAINNLIASALLLAGVH</sequence>
<dbReference type="Proteomes" id="UP001595724">
    <property type="component" value="Unassembled WGS sequence"/>
</dbReference>
<feature type="transmembrane region" description="Helical" evidence="1">
    <location>
        <begin position="191"/>
        <end position="209"/>
    </location>
</feature>
<feature type="transmembrane region" description="Helical" evidence="1">
    <location>
        <begin position="119"/>
        <end position="141"/>
    </location>
</feature>
<evidence type="ECO:0000259" key="2">
    <source>
        <dbReference type="Pfam" id="PF02517"/>
    </source>
</evidence>
<keyword evidence="3" id="KW-0378">Hydrolase</keyword>
<keyword evidence="1" id="KW-0472">Membrane</keyword>
<name>A0ABV7UW90_9GAMM</name>
<evidence type="ECO:0000313" key="3">
    <source>
        <dbReference type="EMBL" id="MFC3660532.1"/>
    </source>
</evidence>
<reference evidence="4" key="1">
    <citation type="journal article" date="2019" name="Int. J. Syst. Evol. Microbiol.">
        <title>The Global Catalogue of Microorganisms (GCM) 10K type strain sequencing project: providing services to taxonomists for standard genome sequencing and annotation.</title>
        <authorList>
            <consortium name="The Broad Institute Genomics Platform"/>
            <consortium name="The Broad Institute Genome Sequencing Center for Infectious Disease"/>
            <person name="Wu L."/>
            <person name="Ma J."/>
        </authorList>
    </citation>
    <scope>NUCLEOTIDE SEQUENCE [LARGE SCALE GENOMIC DNA]</scope>
    <source>
        <strain evidence="4">KCTC 42211</strain>
    </source>
</reference>
<dbReference type="RefSeq" id="WP_386710139.1">
    <property type="nucleotide sequence ID" value="NZ_JBHRYF010000008.1"/>
</dbReference>
<evidence type="ECO:0000313" key="4">
    <source>
        <dbReference type="Proteomes" id="UP001595724"/>
    </source>
</evidence>
<feature type="transmembrane region" description="Helical" evidence="1">
    <location>
        <begin position="161"/>
        <end position="179"/>
    </location>
</feature>
<keyword evidence="4" id="KW-1185">Reference proteome</keyword>
<dbReference type="PANTHER" id="PTHR36435:SF1">
    <property type="entry name" value="CAAX AMINO TERMINAL PROTEASE FAMILY PROTEIN"/>
    <property type="match status" value="1"/>
</dbReference>
<dbReference type="PANTHER" id="PTHR36435">
    <property type="entry name" value="SLR1288 PROTEIN"/>
    <property type="match status" value="1"/>
</dbReference>
<gene>
    <name evidence="3" type="ORF">ACFOM9_10680</name>
</gene>
<dbReference type="EC" id="3.4.-.-" evidence="3"/>
<accession>A0ABV7UW90</accession>
<feature type="transmembrane region" description="Helical" evidence="1">
    <location>
        <begin position="249"/>
        <end position="271"/>
    </location>
</feature>
<keyword evidence="1" id="KW-1133">Transmembrane helix</keyword>
<dbReference type="InterPro" id="IPR003675">
    <property type="entry name" value="Rce1/LyrA-like_dom"/>
</dbReference>
<dbReference type="Pfam" id="PF02517">
    <property type="entry name" value="Rce1-like"/>
    <property type="match status" value="1"/>
</dbReference>
<feature type="domain" description="CAAX prenyl protease 2/Lysostaphin resistance protein A-like" evidence="2">
    <location>
        <begin position="163"/>
        <end position="262"/>
    </location>
</feature>
<protein>
    <submittedName>
        <fullName evidence="3">CPBP family intramembrane glutamic endopeptidase</fullName>
        <ecNumber evidence="3">3.4.-.-</ecNumber>
    </submittedName>
</protein>
<organism evidence="3 4">
    <name type="scientific">Luteimonas notoginsengisoli</name>
    <dbReference type="NCBI Taxonomy" id="1578200"/>
    <lineage>
        <taxon>Bacteria</taxon>
        <taxon>Pseudomonadati</taxon>
        <taxon>Pseudomonadota</taxon>
        <taxon>Gammaproteobacteria</taxon>
        <taxon>Lysobacterales</taxon>
        <taxon>Lysobacteraceae</taxon>
        <taxon>Luteimonas</taxon>
    </lineage>
</organism>
<feature type="transmembrane region" description="Helical" evidence="1">
    <location>
        <begin position="221"/>
        <end position="242"/>
    </location>
</feature>
<dbReference type="EMBL" id="JBHRYF010000008">
    <property type="protein sequence ID" value="MFC3660532.1"/>
    <property type="molecule type" value="Genomic_DNA"/>
</dbReference>
<evidence type="ECO:0000256" key="1">
    <source>
        <dbReference type="SAM" id="Phobius"/>
    </source>
</evidence>
<keyword evidence="1" id="KW-0812">Transmembrane</keyword>
<proteinExistence type="predicted"/>
<feature type="transmembrane region" description="Helical" evidence="1">
    <location>
        <begin position="78"/>
        <end position="98"/>
    </location>
</feature>
<comment type="caution">
    <text evidence="3">The sequence shown here is derived from an EMBL/GenBank/DDBJ whole genome shotgun (WGS) entry which is preliminary data.</text>
</comment>
<dbReference type="InterPro" id="IPR052710">
    <property type="entry name" value="CAAX_protease"/>
</dbReference>
<feature type="transmembrane region" description="Helical" evidence="1">
    <location>
        <begin position="21"/>
        <end position="50"/>
    </location>
</feature>